<keyword evidence="2" id="KW-1185">Reference proteome</keyword>
<organism evidence="1 2">
    <name type="scientific">Flavobacterium crocinum</name>
    <dbReference type="NCBI Taxonomy" id="2183896"/>
    <lineage>
        <taxon>Bacteria</taxon>
        <taxon>Pseudomonadati</taxon>
        <taxon>Bacteroidota</taxon>
        <taxon>Flavobacteriia</taxon>
        <taxon>Flavobacteriales</taxon>
        <taxon>Flavobacteriaceae</taxon>
        <taxon>Flavobacterium</taxon>
    </lineage>
</organism>
<evidence type="ECO:0000313" key="1">
    <source>
        <dbReference type="EMBL" id="AWK03304.1"/>
    </source>
</evidence>
<dbReference type="AlphaFoldDB" id="A0A2S1YGX3"/>
<proteinExistence type="predicted"/>
<dbReference type="Proteomes" id="UP000245250">
    <property type="component" value="Chromosome"/>
</dbReference>
<name>A0A2S1YGX3_9FLAO</name>
<sequence>MYKQNKQTRLEQSKRPLLHWIKRKFIIIITAFMLSRCKNARFAKLCVHKKLCEPCVILCGLCG</sequence>
<accession>A0A2S1YGX3</accession>
<dbReference type="OrthoDB" id="1191355at2"/>
<protein>
    <submittedName>
        <fullName evidence="1">Uncharacterized protein</fullName>
    </submittedName>
</protein>
<reference evidence="1 2" key="1">
    <citation type="submission" date="2018-05" db="EMBL/GenBank/DDBJ databases">
        <title>Genome sequencing of Flavobacterium sp. HYN0056.</title>
        <authorList>
            <person name="Yi H."/>
            <person name="Baek C."/>
        </authorList>
    </citation>
    <scope>NUCLEOTIDE SEQUENCE [LARGE SCALE GENOMIC DNA]</scope>
    <source>
        <strain evidence="1 2">HYN0056</strain>
    </source>
</reference>
<gene>
    <name evidence="1" type="ORF">HYN56_03335</name>
</gene>
<dbReference type="KEGG" id="fcr:HYN56_03335"/>
<dbReference type="EMBL" id="CP029255">
    <property type="protein sequence ID" value="AWK03304.1"/>
    <property type="molecule type" value="Genomic_DNA"/>
</dbReference>
<evidence type="ECO:0000313" key="2">
    <source>
        <dbReference type="Proteomes" id="UP000245250"/>
    </source>
</evidence>